<feature type="compositionally biased region" description="Basic and acidic residues" evidence="1">
    <location>
        <begin position="251"/>
        <end position="262"/>
    </location>
</feature>
<dbReference type="OrthoDB" id="3258555at2759"/>
<keyword evidence="3" id="KW-1185">Reference proteome</keyword>
<dbReference type="HOGENOM" id="CLU_502639_0_0_1"/>
<evidence type="ECO:0000256" key="1">
    <source>
        <dbReference type="SAM" id="MobiDB-lite"/>
    </source>
</evidence>
<evidence type="ECO:0000313" key="2">
    <source>
        <dbReference type="EMBL" id="KIM27849.1"/>
    </source>
</evidence>
<protein>
    <recommendedName>
        <fullName evidence="4">F-box domain-containing protein</fullName>
    </recommendedName>
</protein>
<dbReference type="AlphaFoldDB" id="A0A0C3B6S7"/>
<sequence>MRRPTTTSATCTQCGFDSAFHQKQNRRLREKLEYSELQNLKLTSENRRLRKELLEAEFKGRSSVSKPHCPVLPNELLQDIFSFATHVEGNLVSPHWRIEDPYIPWVISSQARRSIPLVCRQWYNAGLQYLYEHIVIFNRDQVYYLFDNLSQEQLNWIRGLEFILLRDQISIEHELAAKARMLIRRLPQGRLRVFGFEHGQCSTDRNAMEIVTDGIEASEGSLESLHMPCLREHTEDPPPPPPPRTQPKPRPRPDKPPADKPVVHVPLHPPVQAAEEEIPHDTQTDLDFEIPEDIGYDSESEPPPSEPAGFTGFSKLQTLSLTSGRWEPCGGSQRATQDMISVLADTVHSIHTVYLNWLRGSHAGNYIVFLSTALNLHTIHVIIGRTPLLIEDLDVFLQAVPQVRRLVITPSDKSGGHIKLLARDDISHQSLEEIVLKMQQSFAYKTILILNPIFCKIKSGHLSKLRRVVVRGPYPEGCIDDQIILPARYAECWDAAITACAEQEVDFVNEDGDAIHLWNDRHRIAFEETDTDSDDSIGSRWWETGPLGNDKSSIADEDDAISNDSDDSPYRYVTIPDLDYDTDSDASKSLR</sequence>
<feature type="region of interest" description="Disordered" evidence="1">
    <location>
        <begin position="531"/>
        <end position="591"/>
    </location>
</feature>
<feature type="region of interest" description="Disordered" evidence="1">
    <location>
        <begin position="230"/>
        <end position="265"/>
    </location>
</feature>
<accession>A0A0C3B6S7</accession>
<evidence type="ECO:0008006" key="4">
    <source>
        <dbReference type="Google" id="ProtNLM"/>
    </source>
</evidence>
<proteinExistence type="predicted"/>
<dbReference type="EMBL" id="KN824296">
    <property type="protein sequence ID" value="KIM27849.1"/>
    <property type="molecule type" value="Genomic_DNA"/>
</dbReference>
<gene>
    <name evidence="2" type="ORF">M408DRAFT_159980</name>
</gene>
<name>A0A0C3B6S7_SERVB</name>
<reference evidence="2 3" key="1">
    <citation type="submission" date="2014-04" db="EMBL/GenBank/DDBJ databases">
        <authorList>
            <consortium name="DOE Joint Genome Institute"/>
            <person name="Kuo A."/>
            <person name="Zuccaro A."/>
            <person name="Kohler A."/>
            <person name="Nagy L.G."/>
            <person name="Floudas D."/>
            <person name="Copeland A."/>
            <person name="Barry K.W."/>
            <person name="Cichocki N."/>
            <person name="Veneault-Fourrey C."/>
            <person name="LaButti K."/>
            <person name="Lindquist E.A."/>
            <person name="Lipzen A."/>
            <person name="Lundell T."/>
            <person name="Morin E."/>
            <person name="Murat C."/>
            <person name="Sun H."/>
            <person name="Tunlid A."/>
            <person name="Henrissat B."/>
            <person name="Grigoriev I.V."/>
            <person name="Hibbett D.S."/>
            <person name="Martin F."/>
            <person name="Nordberg H.P."/>
            <person name="Cantor M.N."/>
            <person name="Hua S.X."/>
        </authorList>
    </citation>
    <scope>NUCLEOTIDE SEQUENCE [LARGE SCALE GENOMIC DNA]</scope>
    <source>
        <strain evidence="2 3">MAFF 305830</strain>
    </source>
</reference>
<feature type="compositionally biased region" description="Acidic residues" evidence="1">
    <location>
        <begin position="555"/>
        <end position="567"/>
    </location>
</feature>
<reference evidence="3" key="2">
    <citation type="submission" date="2015-01" db="EMBL/GenBank/DDBJ databases">
        <title>Evolutionary Origins and Diversification of the Mycorrhizal Mutualists.</title>
        <authorList>
            <consortium name="DOE Joint Genome Institute"/>
            <consortium name="Mycorrhizal Genomics Consortium"/>
            <person name="Kohler A."/>
            <person name="Kuo A."/>
            <person name="Nagy L.G."/>
            <person name="Floudas D."/>
            <person name="Copeland A."/>
            <person name="Barry K.W."/>
            <person name="Cichocki N."/>
            <person name="Veneault-Fourrey C."/>
            <person name="LaButti K."/>
            <person name="Lindquist E.A."/>
            <person name="Lipzen A."/>
            <person name="Lundell T."/>
            <person name="Morin E."/>
            <person name="Murat C."/>
            <person name="Riley R."/>
            <person name="Ohm R."/>
            <person name="Sun H."/>
            <person name="Tunlid A."/>
            <person name="Henrissat B."/>
            <person name="Grigoriev I.V."/>
            <person name="Hibbett D.S."/>
            <person name="Martin F."/>
        </authorList>
    </citation>
    <scope>NUCLEOTIDE SEQUENCE [LARGE SCALE GENOMIC DNA]</scope>
    <source>
        <strain evidence="3">MAFF 305830</strain>
    </source>
</reference>
<organism evidence="2 3">
    <name type="scientific">Serendipita vermifera MAFF 305830</name>
    <dbReference type="NCBI Taxonomy" id="933852"/>
    <lineage>
        <taxon>Eukaryota</taxon>
        <taxon>Fungi</taxon>
        <taxon>Dikarya</taxon>
        <taxon>Basidiomycota</taxon>
        <taxon>Agaricomycotina</taxon>
        <taxon>Agaricomycetes</taxon>
        <taxon>Sebacinales</taxon>
        <taxon>Serendipitaceae</taxon>
        <taxon>Serendipita</taxon>
    </lineage>
</organism>
<evidence type="ECO:0000313" key="3">
    <source>
        <dbReference type="Proteomes" id="UP000054097"/>
    </source>
</evidence>
<feature type="compositionally biased region" description="Pro residues" evidence="1">
    <location>
        <begin position="237"/>
        <end position="248"/>
    </location>
</feature>
<dbReference type="Proteomes" id="UP000054097">
    <property type="component" value="Unassembled WGS sequence"/>
</dbReference>